<keyword evidence="2" id="KW-1185">Reference proteome</keyword>
<sequence>MKAKTAIFIVEEHHEAYLIWKYALAKKLIKPSNNTLVHIDEHSDMGIPFLNVPVPPLNSDLRQVKDFTYNELGIATFILPAIYEGLFNDIYWIKQHHGKTNRLAYKMYIRSQNNNGTYLAGGQEAVLNRYDDQSKTKSQDAKRYRFYKQHMKDVKKFGPVVLDIDLDYFSCIQNPLQKELRIAITEEEYLAFRESPYHRIRFFDFGRVDAVYEDGGYYYYFNRITDPRVSPLKVSFEKIQERIDQAADLLKDRVSQPRIITICRSRISGYTPDDQWAFIEEQLLKALNSIYEVESCIHVRDIIHQHIPLYGIHEQAVHLEADAAR</sequence>
<accession>A0ABS7GHP8</accession>
<dbReference type="PANTHER" id="PTHR13225:SF3">
    <property type="entry name" value="UPF0489 PROTEIN C5ORF22"/>
    <property type="match status" value="1"/>
</dbReference>
<dbReference type="RefSeq" id="WP_220251317.1">
    <property type="nucleotide sequence ID" value="NZ_JAICCF010000003.1"/>
</dbReference>
<protein>
    <submittedName>
        <fullName evidence="1">UPF0489 family protein</fullName>
    </submittedName>
</protein>
<evidence type="ECO:0000313" key="2">
    <source>
        <dbReference type="Proteomes" id="UP000812961"/>
    </source>
</evidence>
<dbReference type="EMBL" id="JAICCF010000003">
    <property type="protein sequence ID" value="MBW8685993.1"/>
    <property type="molecule type" value="Genomic_DNA"/>
</dbReference>
<dbReference type="Pfam" id="PF12640">
    <property type="entry name" value="UPF0489"/>
    <property type="match status" value="1"/>
</dbReference>
<organism evidence="1 2">
    <name type="scientific">Chitinophaga rhizophila</name>
    <dbReference type="NCBI Taxonomy" id="2866212"/>
    <lineage>
        <taxon>Bacteria</taxon>
        <taxon>Pseudomonadati</taxon>
        <taxon>Bacteroidota</taxon>
        <taxon>Chitinophagia</taxon>
        <taxon>Chitinophagales</taxon>
        <taxon>Chitinophagaceae</taxon>
        <taxon>Chitinophaga</taxon>
    </lineage>
</organism>
<reference evidence="1 2" key="1">
    <citation type="submission" date="2021-08" db="EMBL/GenBank/DDBJ databases">
        <title>The genome sequence of Chitinophaga sp. B61.</title>
        <authorList>
            <person name="Zhang X."/>
        </authorList>
    </citation>
    <scope>NUCLEOTIDE SEQUENCE [LARGE SCALE GENOMIC DNA]</scope>
    <source>
        <strain evidence="1 2">B61</strain>
    </source>
</reference>
<dbReference type="Proteomes" id="UP000812961">
    <property type="component" value="Unassembled WGS sequence"/>
</dbReference>
<dbReference type="InterPro" id="IPR024131">
    <property type="entry name" value="UPF0489"/>
</dbReference>
<gene>
    <name evidence="1" type="ORF">K1Y79_16760</name>
</gene>
<proteinExistence type="predicted"/>
<comment type="caution">
    <text evidence="1">The sequence shown here is derived from an EMBL/GenBank/DDBJ whole genome shotgun (WGS) entry which is preliminary data.</text>
</comment>
<dbReference type="PANTHER" id="PTHR13225">
    <property type="entry name" value="MISEXPRESSION SUPPRESSOR OF RAS 6"/>
    <property type="match status" value="1"/>
</dbReference>
<name>A0ABS7GHP8_9BACT</name>
<evidence type="ECO:0000313" key="1">
    <source>
        <dbReference type="EMBL" id="MBW8685993.1"/>
    </source>
</evidence>